<name>A0A0E9W3K4_ANGAN</name>
<organism evidence="1">
    <name type="scientific">Anguilla anguilla</name>
    <name type="common">European freshwater eel</name>
    <name type="synonym">Muraena anguilla</name>
    <dbReference type="NCBI Taxonomy" id="7936"/>
    <lineage>
        <taxon>Eukaryota</taxon>
        <taxon>Metazoa</taxon>
        <taxon>Chordata</taxon>
        <taxon>Craniata</taxon>
        <taxon>Vertebrata</taxon>
        <taxon>Euteleostomi</taxon>
        <taxon>Actinopterygii</taxon>
        <taxon>Neopterygii</taxon>
        <taxon>Teleostei</taxon>
        <taxon>Anguilliformes</taxon>
        <taxon>Anguillidae</taxon>
        <taxon>Anguilla</taxon>
    </lineage>
</organism>
<proteinExistence type="predicted"/>
<dbReference type="AlphaFoldDB" id="A0A0E9W3K4"/>
<accession>A0A0E9W3K4</accession>
<reference evidence="1" key="1">
    <citation type="submission" date="2014-11" db="EMBL/GenBank/DDBJ databases">
        <authorList>
            <person name="Amaro Gonzalez C."/>
        </authorList>
    </citation>
    <scope>NUCLEOTIDE SEQUENCE</scope>
</reference>
<reference evidence="1" key="2">
    <citation type="journal article" date="2015" name="Fish Shellfish Immunol.">
        <title>Early steps in the European eel (Anguilla anguilla)-Vibrio vulnificus interaction in the gills: Role of the RtxA13 toxin.</title>
        <authorList>
            <person name="Callol A."/>
            <person name="Pajuelo D."/>
            <person name="Ebbesson L."/>
            <person name="Teles M."/>
            <person name="MacKenzie S."/>
            <person name="Amaro C."/>
        </authorList>
    </citation>
    <scope>NUCLEOTIDE SEQUENCE</scope>
</reference>
<sequence>MLGSENGFRLHKHILLIPLNRLCMNGYC</sequence>
<dbReference type="EMBL" id="GBXM01024412">
    <property type="protein sequence ID" value="JAH84165.1"/>
    <property type="molecule type" value="Transcribed_RNA"/>
</dbReference>
<evidence type="ECO:0000313" key="1">
    <source>
        <dbReference type="EMBL" id="JAH84165.1"/>
    </source>
</evidence>
<protein>
    <submittedName>
        <fullName evidence="1">Uncharacterized protein</fullName>
    </submittedName>
</protein>